<dbReference type="Gene3D" id="3.60.60.30">
    <property type="match status" value="1"/>
</dbReference>
<evidence type="ECO:0000256" key="2">
    <source>
        <dbReference type="ARBA" id="ARBA00022729"/>
    </source>
</evidence>
<dbReference type="PANTHER" id="PTHR12370">
    <property type="entry name" value="PHOSPHOLIPASE B-RELATED"/>
    <property type="match status" value="1"/>
</dbReference>
<dbReference type="AlphaFoldDB" id="A0A0S4INR6"/>
<comment type="similarity">
    <text evidence="1 7">Belongs to the phospholipase B-like family.</text>
</comment>
<dbReference type="EC" id="3.1.1.-" evidence="7"/>
<accession>A0A0S4INR6</accession>
<dbReference type="VEuPathDB" id="TriTrypDB:BSAL_56600"/>
<dbReference type="GO" id="GO:0009395">
    <property type="term" value="P:phospholipid catabolic process"/>
    <property type="evidence" value="ECO:0007669"/>
    <property type="project" value="TreeGrafter"/>
</dbReference>
<comment type="function">
    <text evidence="7">Putative phospholipase.</text>
</comment>
<keyword evidence="3 7" id="KW-0378">Hydrolase</keyword>
<dbReference type="OMA" id="LQIYYHY"/>
<keyword evidence="2" id="KW-0732">Signal</keyword>
<dbReference type="InterPro" id="IPR007000">
    <property type="entry name" value="PLipase_B-like"/>
</dbReference>
<dbReference type="PANTHER" id="PTHR12370:SF3">
    <property type="entry name" value="PHOSPHOLIPASE B-LIKE 2-RELATED"/>
    <property type="match status" value="1"/>
</dbReference>
<keyword evidence="5 7" id="KW-0443">Lipid metabolism</keyword>
<organism evidence="8 9">
    <name type="scientific">Bodo saltans</name>
    <name type="common">Flagellated protozoan</name>
    <dbReference type="NCBI Taxonomy" id="75058"/>
    <lineage>
        <taxon>Eukaryota</taxon>
        <taxon>Discoba</taxon>
        <taxon>Euglenozoa</taxon>
        <taxon>Kinetoplastea</taxon>
        <taxon>Metakinetoplastina</taxon>
        <taxon>Eubodonida</taxon>
        <taxon>Bodonidae</taxon>
        <taxon>Bodo</taxon>
    </lineage>
</organism>
<proteinExistence type="inferred from homology"/>
<evidence type="ECO:0000256" key="3">
    <source>
        <dbReference type="ARBA" id="ARBA00022801"/>
    </source>
</evidence>
<evidence type="ECO:0000256" key="6">
    <source>
        <dbReference type="ARBA" id="ARBA00023180"/>
    </source>
</evidence>
<evidence type="ECO:0000313" key="9">
    <source>
        <dbReference type="Proteomes" id="UP000051952"/>
    </source>
</evidence>
<dbReference type="OrthoDB" id="419508at2759"/>
<reference evidence="9" key="1">
    <citation type="submission" date="2015-09" db="EMBL/GenBank/DDBJ databases">
        <authorList>
            <consortium name="Pathogen Informatics"/>
        </authorList>
    </citation>
    <scope>NUCLEOTIDE SEQUENCE [LARGE SCALE GENOMIC DNA]</scope>
    <source>
        <strain evidence="9">Lake Konstanz</strain>
    </source>
</reference>
<dbReference type="GO" id="GO:0004620">
    <property type="term" value="F:phospholipase activity"/>
    <property type="evidence" value="ECO:0007669"/>
    <property type="project" value="InterPro"/>
</dbReference>
<sequence>MFLPLEKKKTLVADCSLLSNIHTKRNIEKEVRITLLQMQRLTVALVAASLLVASSHATRYHVLQDAPRKLRVIAQVNDVVPLDFTDPSVVITGEFNETIMQTGWYTLKLTSNGNYSDEDQAYAAGYFEGIVSSLPAQQHYLNHYTGNPVPDNINQWLAQHIVWVEGQIQANNATDPYWHQVGLMWSQFYGLLDGINQEATLQNFTAVQLLALTAMGDMFDLEAALVPSSRYRADWRSMKKKDFDHWFAKNTHCSSLYKVTDDLSDIFFGHAAWYNFNTMVRIFKHLTMNYNDVMTVSKTISYSSYPGMLSSFDDFYLTNTGINAIETSLEVFNLTMYEGNINPQSVLYWTRVMIATRSATSAPDWATTMAKYNSGTYNNQWMILDLSLFTPHKPLLPNTMWVCEQLPGIVKSRDVTEMLRYGYYPSYNVPMDEELFVWAGYAETVAVQGPEMNDYQTCVRAEIFRRDQGKVKDLESFQHIMRYNDYEQDPISNGNPLYAIASRVDLDPEQPQCFGALDAKISSYSLWKAGQSIVTQSGPTQQQPVFEFNNTLAPDCGLHAGIPEVFRFGWYTQQP</sequence>
<evidence type="ECO:0000256" key="7">
    <source>
        <dbReference type="RuleBase" id="RU364138"/>
    </source>
</evidence>
<evidence type="ECO:0000256" key="4">
    <source>
        <dbReference type="ARBA" id="ARBA00022963"/>
    </source>
</evidence>
<dbReference type="EMBL" id="CYKH01000199">
    <property type="protein sequence ID" value="CUE81527.1"/>
    <property type="molecule type" value="Genomic_DNA"/>
</dbReference>
<evidence type="ECO:0000256" key="1">
    <source>
        <dbReference type="ARBA" id="ARBA00007835"/>
    </source>
</evidence>
<dbReference type="Pfam" id="PF04916">
    <property type="entry name" value="Phospholip_B"/>
    <property type="match status" value="1"/>
</dbReference>
<name>A0A0S4INR6_BODSA</name>
<protein>
    <recommendedName>
        <fullName evidence="7">Phospholipase B-like</fullName>
        <ecNumber evidence="7">3.1.1.-</ecNumber>
    </recommendedName>
</protein>
<evidence type="ECO:0000256" key="5">
    <source>
        <dbReference type="ARBA" id="ARBA00023098"/>
    </source>
</evidence>
<keyword evidence="4 7" id="KW-0442">Lipid degradation</keyword>
<dbReference type="GO" id="GO:0005576">
    <property type="term" value="C:extracellular region"/>
    <property type="evidence" value="ECO:0007669"/>
    <property type="project" value="TreeGrafter"/>
</dbReference>
<dbReference type="Proteomes" id="UP000051952">
    <property type="component" value="Unassembled WGS sequence"/>
</dbReference>
<keyword evidence="9" id="KW-1185">Reference proteome</keyword>
<keyword evidence="6" id="KW-0325">Glycoprotein</keyword>
<evidence type="ECO:0000313" key="8">
    <source>
        <dbReference type="EMBL" id="CUE81527.1"/>
    </source>
</evidence>
<gene>
    <name evidence="8" type="ORF">BSAL_56600</name>
</gene>